<dbReference type="WBParaSite" id="ES5_v2.g21023.t1">
    <property type="protein sequence ID" value="ES5_v2.g21023.t1"/>
    <property type="gene ID" value="ES5_v2.g21023"/>
</dbReference>
<reference evidence="2" key="1">
    <citation type="submission" date="2025-08" db="UniProtKB">
        <authorList>
            <consortium name="WormBaseParasite"/>
        </authorList>
    </citation>
    <scope>IDENTIFICATION</scope>
</reference>
<name>A0AC34FUI1_9BILA</name>
<protein>
    <submittedName>
        <fullName evidence="2">BTB domain-containing protein</fullName>
    </submittedName>
</protein>
<sequence>MSTVKELYRNLYEDKDDNADVTFLVHGEELKAHKIIVSGRSEMLKAMLNFPAPPVDPRYPVNDEVIQANDFKQFLKFLYLDECDVNYTNIGALLHISEMYLVPLLKAKCLE</sequence>
<evidence type="ECO:0000313" key="2">
    <source>
        <dbReference type="WBParaSite" id="ES5_v2.g21023.t1"/>
    </source>
</evidence>
<organism evidence="1 2">
    <name type="scientific">Panagrolaimus sp. ES5</name>
    <dbReference type="NCBI Taxonomy" id="591445"/>
    <lineage>
        <taxon>Eukaryota</taxon>
        <taxon>Metazoa</taxon>
        <taxon>Ecdysozoa</taxon>
        <taxon>Nematoda</taxon>
        <taxon>Chromadorea</taxon>
        <taxon>Rhabditida</taxon>
        <taxon>Tylenchina</taxon>
        <taxon>Panagrolaimomorpha</taxon>
        <taxon>Panagrolaimoidea</taxon>
        <taxon>Panagrolaimidae</taxon>
        <taxon>Panagrolaimus</taxon>
    </lineage>
</organism>
<proteinExistence type="predicted"/>
<evidence type="ECO:0000313" key="1">
    <source>
        <dbReference type="Proteomes" id="UP000887579"/>
    </source>
</evidence>
<dbReference type="Proteomes" id="UP000887579">
    <property type="component" value="Unplaced"/>
</dbReference>
<accession>A0AC34FUI1</accession>